<evidence type="ECO:0000256" key="1">
    <source>
        <dbReference type="SAM" id="MobiDB-lite"/>
    </source>
</evidence>
<proteinExistence type="predicted"/>
<dbReference type="EMBL" id="SCEB01000957">
    <property type="protein sequence ID" value="RXM97741.1"/>
    <property type="molecule type" value="Genomic_DNA"/>
</dbReference>
<organism evidence="2 3">
    <name type="scientific">Acipenser ruthenus</name>
    <name type="common">Sterlet sturgeon</name>
    <dbReference type="NCBI Taxonomy" id="7906"/>
    <lineage>
        <taxon>Eukaryota</taxon>
        <taxon>Metazoa</taxon>
        <taxon>Chordata</taxon>
        <taxon>Craniata</taxon>
        <taxon>Vertebrata</taxon>
        <taxon>Euteleostomi</taxon>
        <taxon>Actinopterygii</taxon>
        <taxon>Chondrostei</taxon>
        <taxon>Acipenseriformes</taxon>
        <taxon>Acipenseridae</taxon>
        <taxon>Acipenser</taxon>
    </lineage>
</organism>
<feature type="region of interest" description="Disordered" evidence="1">
    <location>
        <begin position="15"/>
        <end position="62"/>
    </location>
</feature>
<keyword evidence="3" id="KW-1185">Reference proteome</keyword>
<gene>
    <name evidence="2" type="ORF">EOD39_14047</name>
</gene>
<comment type="caution">
    <text evidence="2">The sequence shown here is derived from an EMBL/GenBank/DDBJ whole genome shotgun (WGS) entry which is preliminary data.</text>
</comment>
<dbReference type="AlphaFoldDB" id="A0A662YPI9"/>
<accession>A0A662YPI9</accession>
<evidence type="ECO:0000313" key="2">
    <source>
        <dbReference type="EMBL" id="RXM97741.1"/>
    </source>
</evidence>
<reference evidence="2 3" key="1">
    <citation type="submission" date="2019-01" db="EMBL/GenBank/DDBJ databases">
        <title>Draft Genome and Complete Hox-Cluster Characterization of the Sterlet Sturgeon (Acipenser ruthenus).</title>
        <authorList>
            <person name="Wei Q."/>
        </authorList>
    </citation>
    <scope>NUCLEOTIDE SEQUENCE [LARGE SCALE GENOMIC DNA]</scope>
    <source>
        <strain evidence="2">WHYD16114868_AA</strain>
        <tissue evidence="2">Blood</tissue>
    </source>
</reference>
<sequence length="108" mass="12218">MDRFTFVVPKKRGRVDDVGGDPQIPNSSNVNANVVEDIVMPNMEDNEDKEDDEEEEEGPHEVGLAVTLPPCLCFRDIDQKDRSVSKVKAKRLNEVNQNAVVYANVNWF</sequence>
<evidence type="ECO:0000313" key="3">
    <source>
        <dbReference type="Proteomes" id="UP000289886"/>
    </source>
</evidence>
<feature type="compositionally biased region" description="Acidic residues" evidence="1">
    <location>
        <begin position="44"/>
        <end position="58"/>
    </location>
</feature>
<dbReference type="Proteomes" id="UP000289886">
    <property type="component" value="Unassembled WGS sequence"/>
</dbReference>
<name>A0A662YPI9_ACIRT</name>
<protein>
    <submittedName>
        <fullName evidence="2">Uncharacterized protein</fullName>
    </submittedName>
</protein>